<feature type="region of interest" description="Disordered" evidence="1">
    <location>
        <begin position="35"/>
        <end position="63"/>
    </location>
</feature>
<evidence type="ECO:0000256" key="1">
    <source>
        <dbReference type="SAM" id="MobiDB-lite"/>
    </source>
</evidence>
<name>A0A8T2V767_CERRI</name>
<protein>
    <submittedName>
        <fullName evidence="2">Uncharacterized protein</fullName>
    </submittedName>
</protein>
<proteinExistence type="predicted"/>
<keyword evidence="3" id="KW-1185">Reference proteome</keyword>
<dbReference type="EMBL" id="CM035408">
    <property type="protein sequence ID" value="KAH7441734.1"/>
    <property type="molecule type" value="Genomic_DNA"/>
</dbReference>
<dbReference type="AlphaFoldDB" id="A0A8T2V767"/>
<organism evidence="2 3">
    <name type="scientific">Ceratopteris richardii</name>
    <name type="common">Triangle waterfern</name>
    <dbReference type="NCBI Taxonomy" id="49495"/>
    <lineage>
        <taxon>Eukaryota</taxon>
        <taxon>Viridiplantae</taxon>
        <taxon>Streptophyta</taxon>
        <taxon>Embryophyta</taxon>
        <taxon>Tracheophyta</taxon>
        <taxon>Polypodiopsida</taxon>
        <taxon>Polypodiidae</taxon>
        <taxon>Polypodiales</taxon>
        <taxon>Pteridineae</taxon>
        <taxon>Pteridaceae</taxon>
        <taxon>Parkerioideae</taxon>
        <taxon>Ceratopteris</taxon>
    </lineage>
</organism>
<accession>A0A8T2V767</accession>
<gene>
    <name evidence="2" type="ORF">KP509_03G051500</name>
</gene>
<comment type="caution">
    <text evidence="2">The sequence shown here is derived from an EMBL/GenBank/DDBJ whole genome shotgun (WGS) entry which is preliminary data.</text>
</comment>
<dbReference type="Proteomes" id="UP000825935">
    <property type="component" value="Chromosome 3"/>
</dbReference>
<sequence length="63" mass="6978">MWSLVLAEGVETRVASEVVVQRRSYTAKTVREPNIYGSRDDNVNTGSEVNIENRHENGSGNKG</sequence>
<evidence type="ECO:0000313" key="2">
    <source>
        <dbReference type="EMBL" id="KAH7441734.1"/>
    </source>
</evidence>
<reference evidence="2" key="1">
    <citation type="submission" date="2021-08" db="EMBL/GenBank/DDBJ databases">
        <title>WGS assembly of Ceratopteris richardii.</title>
        <authorList>
            <person name="Marchant D.B."/>
            <person name="Chen G."/>
            <person name="Jenkins J."/>
            <person name="Shu S."/>
            <person name="Leebens-Mack J."/>
            <person name="Grimwood J."/>
            <person name="Schmutz J."/>
            <person name="Soltis P."/>
            <person name="Soltis D."/>
            <person name="Chen Z.-H."/>
        </authorList>
    </citation>
    <scope>NUCLEOTIDE SEQUENCE</scope>
    <source>
        <strain evidence="2">Whitten #5841</strain>
        <tissue evidence="2">Leaf</tissue>
    </source>
</reference>
<evidence type="ECO:0000313" key="3">
    <source>
        <dbReference type="Proteomes" id="UP000825935"/>
    </source>
</evidence>